<evidence type="ECO:0000313" key="1">
    <source>
        <dbReference type="EMBL" id="GAI97111.1"/>
    </source>
</evidence>
<dbReference type="InterPro" id="IPR036052">
    <property type="entry name" value="TrpB-like_PALP_sf"/>
</dbReference>
<dbReference type="EMBL" id="BARW01019593">
    <property type="protein sequence ID" value="GAI97111.1"/>
    <property type="molecule type" value="Genomic_DNA"/>
</dbReference>
<protein>
    <recommendedName>
        <fullName evidence="2">Threonine synthase</fullName>
    </recommendedName>
</protein>
<reference evidence="1" key="1">
    <citation type="journal article" date="2014" name="Front. Microbiol.">
        <title>High frequency of phylogenetically diverse reductive dehalogenase-homologous genes in deep subseafloor sedimentary metagenomes.</title>
        <authorList>
            <person name="Kawai M."/>
            <person name="Futagami T."/>
            <person name="Toyoda A."/>
            <person name="Takaki Y."/>
            <person name="Nishi S."/>
            <person name="Hori S."/>
            <person name="Arai W."/>
            <person name="Tsubouchi T."/>
            <person name="Morono Y."/>
            <person name="Uchiyama I."/>
            <person name="Ito T."/>
            <person name="Fujiyama A."/>
            <person name="Inagaki F."/>
            <person name="Takami H."/>
        </authorList>
    </citation>
    <scope>NUCLEOTIDE SEQUENCE</scope>
    <source>
        <strain evidence="1">Expedition CK06-06</strain>
    </source>
</reference>
<dbReference type="PANTHER" id="PTHR42690:SF1">
    <property type="entry name" value="THREONINE SYNTHASE-LIKE 2"/>
    <property type="match status" value="1"/>
</dbReference>
<dbReference type="InterPro" id="IPR051166">
    <property type="entry name" value="Threonine_Synthase"/>
</dbReference>
<evidence type="ECO:0008006" key="2">
    <source>
        <dbReference type="Google" id="ProtNLM"/>
    </source>
</evidence>
<gene>
    <name evidence="1" type="ORF">S12H4_33270</name>
</gene>
<dbReference type="PANTHER" id="PTHR42690">
    <property type="entry name" value="THREONINE SYNTHASE FAMILY MEMBER"/>
    <property type="match status" value="1"/>
</dbReference>
<sequence>KRLGLPIDVFIAASNINRPVPDYLLTGIFTPRPSRQTIANAMDVGNPGNFARILLMFDHSWEAIKKEIKGYSYTDEQIRAVIHDVYHKTGYILDPHGAIGYMALKEYMNSLDACGIFLETAHPAKFHSIIEEIIQTKINIPSRLLQCLEKEKKAILINNQFDDLKDFLFSKM</sequence>
<proteinExistence type="predicted"/>
<dbReference type="SUPFAM" id="SSF53686">
    <property type="entry name" value="Tryptophan synthase beta subunit-like PLP-dependent enzymes"/>
    <property type="match status" value="1"/>
</dbReference>
<dbReference type="AlphaFoldDB" id="X1U0I3"/>
<organism evidence="1">
    <name type="scientific">marine sediment metagenome</name>
    <dbReference type="NCBI Taxonomy" id="412755"/>
    <lineage>
        <taxon>unclassified sequences</taxon>
        <taxon>metagenomes</taxon>
        <taxon>ecological metagenomes</taxon>
    </lineage>
</organism>
<dbReference type="Pfam" id="PF24857">
    <property type="entry name" value="THR4_C"/>
    <property type="match status" value="1"/>
</dbReference>
<feature type="non-terminal residue" evidence="1">
    <location>
        <position position="1"/>
    </location>
</feature>
<accession>X1U0I3</accession>
<name>X1U0I3_9ZZZZ</name>
<comment type="caution">
    <text evidence="1">The sequence shown here is derived from an EMBL/GenBank/DDBJ whole genome shotgun (WGS) entry which is preliminary data.</text>
</comment>
<dbReference type="Gene3D" id="3.40.50.1100">
    <property type="match status" value="1"/>
</dbReference>